<organism evidence="7 8">
    <name type="scientific">Galleria mellonella</name>
    <name type="common">Greater wax moth</name>
    <dbReference type="NCBI Taxonomy" id="7137"/>
    <lineage>
        <taxon>Eukaryota</taxon>
        <taxon>Metazoa</taxon>
        <taxon>Ecdysozoa</taxon>
        <taxon>Arthropoda</taxon>
        <taxon>Hexapoda</taxon>
        <taxon>Insecta</taxon>
        <taxon>Pterygota</taxon>
        <taxon>Neoptera</taxon>
        <taxon>Endopterygota</taxon>
        <taxon>Lepidoptera</taxon>
        <taxon>Glossata</taxon>
        <taxon>Ditrysia</taxon>
        <taxon>Pyraloidea</taxon>
        <taxon>Pyralidae</taxon>
        <taxon>Galleriinae</taxon>
        <taxon>Galleria</taxon>
    </lineage>
</organism>
<gene>
    <name evidence="8" type="primary">LOC113517713</name>
</gene>
<evidence type="ECO:0000256" key="3">
    <source>
        <dbReference type="ARBA" id="ARBA00022692"/>
    </source>
</evidence>
<keyword evidence="7" id="KW-1185">Reference proteome</keyword>
<keyword evidence="3 6" id="KW-0812">Transmembrane</keyword>
<dbReference type="InterPro" id="IPR008952">
    <property type="entry name" value="Tetraspanin_EC2_sf"/>
</dbReference>
<dbReference type="SUPFAM" id="SSF48652">
    <property type="entry name" value="Tetraspanin"/>
    <property type="match status" value="1"/>
</dbReference>
<accession>A0ABM3MXT8</accession>
<comment type="subcellular location">
    <subcellularLocation>
        <location evidence="1 6">Membrane</location>
        <topology evidence="1 6">Multi-pass membrane protein</topology>
    </subcellularLocation>
</comment>
<evidence type="ECO:0000256" key="6">
    <source>
        <dbReference type="RuleBase" id="RU361218"/>
    </source>
</evidence>
<feature type="transmembrane region" description="Helical" evidence="6">
    <location>
        <begin position="53"/>
        <end position="79"/>
    </location>
</feature>
<dbReference type="PROSITE" id="PS00421">
    <property type="entry name" value="TM4_1"/>
    <property type="match status" value="1"/>
</dbReference>
<name>A0ABM3MXT8_GALME</name>
<comment type="similarity">
    <text evidence="2 6">Belongs to the tetraspanin (TM4SF) family.</text>
</comment>
<dbReference type="InterPro" id="IPR000301">
    <property type="entry name" value="Tetraspanin_animals"/>
</dbReference>
<proteinExistence type="inferred from homology"/>
<protein>
    <recommendedName>
        <fullName evidence="6">Tetraspanin</fullName>
    </recommendedName>
</protein>
<evidence type="ECO:0000313" key="7">
    <source>
        <dbReference type="Proteomes" id="UP001652740"/>
    </source>
</evidence>
<dbReference type="Proteomes" id="UP001652740">
    <property type="component" value="Unplaced"/>
</dbReference>
<keyword evidence="5 6" id="KW-0472">Membrane</keyword>
<evidence type="ECO:0000256" key="5">
    <source>
        <dbReference type="ARBA" id="ARBA00023136"/>
    </source>
</evidence>
<feature type="transmembrane region" description="Helical" evidence="6">
    <location>
        <begin position="86"/>
        <end position="110"/>
    </location>
</feature>
<dbReference type="InterPro" id="IPR018499">
    <property type="entry name" value="Tetraspanin/Peripherin"/>
</dbReference>
<dbReference type="RefSeq" id="XP_052756163.1">
    <property type="nucleotide sequence ID" value="XM_052900203.1"/>
</dbReference>
<dbReference type="PRINTS" id="PR00259">
    <property type="entry name" value="TMFOUR"/>
</dbReference>
<dbReference type="InterPro" id="IPR018503">
    <property type="entry name" value="Tetraspanin_CS"/>
</dbReference>
<dbReference type="Pfam" id="PF00335">
    <property type="entry name" value="Tetraspanin"/>
    <property type="match status" value="1"/>
</dbReference>
<keyword evidence="4 6" id="KW-1133">Transmembrane helix</keyword>
<dbReference type="Gene3D" id="1.10.1450.10">
    <property type="entry name" value="Tetraspanin"/>
    <property type="match status" value="1"/>
</dbReference>
<feature type="transmembrane region" description="Helical" evidence="6">
    <location>
        <begin position="12"/>
        <end position="41"/>
    </location>
</feature>
<dbReference type="CDD" id="cd03127">
    <property type="entry name" value="tetraspanin_LEL"/>
    <property type="match status" value="1"/>
</dbReference>
<sequence>MTHRNRDVGMNCIKYMLLCITAIFVLTSALIISVGTTIYAIYHDVSFFLDDHFFSPAMFVIVIGIIMLFVSLFGCIGALKESTCLVNIFAVILSIVLILELAAAIAAYSLRAQISEMLHDKLTLTMPFYYNNIEVQDSFDFIQSRMNCCGVNSYLDWGEVEPPTGVSGISIDNITVPNSCCAASRIEVIGDMEVDECTKLYANGCLPRVFYLVYQSAGLLGAGAMTIAFIQIIGIVFSFSLARSIRRAKSERQRRLWEIQERVLNNEQSSKLGHEKIVPVVYIPFHGQTTA</sequence>
<reference evidence="8" key="1">
    <citation type="submission" date="2025-08" db="UniProtKB">
        <authorList>
            <consortium name="RefSeq"/>
        </authorList>
    </citation>
    <scope>IDENTIFICATION</scope>
    <source>
        <tissue evidence="8">Whole larvae</tissue>
    </source>
</reference>
<feature type="transmembrane region" description="Helical" evidence="6">
    <location>
        <begin position="217"/>
        <end position="242"/>
    </location>
</feature>
<dbReference type="PANTHER" id="PTHR19282">
    <property type="entry name" value="TETRASPANIN"/>
    <property type="match status" value="1"/>
</dbReference>
<evidence type="ECO:0000256" key="2">
    <source>
        <dbReference type="ARBA" id="ARBA00006840"/>
    </source>
</evidence>
<evidence type="ECO:0000256" key="4">
    <source>
        <dbReference type="ARBA" id="ARBA00022989"/>
    </source>
</evidence>
<evidence type="ECO:0000256" key="1">
    <source>
        <dbReference type="ARBA" id="ARBA00004141"/>
    </source>
</evidence>
<dbReference type="PIRSF" id="PIRSF002419">
    <property type="entry name" value="Tetraspanin"/>
    <property type="match status" value="1"/>
</dbReference>
<evidence type="ECO:0000313" key="8">
    <source>
        <dbReference type="RefSeq" id="XP_052756163.1"/>
    </source>
</evidence>
<dbReference type="PANTHER" id="PTHR19282:SF28">
    <property type="entry name" value="TETRASPANIN"/>
    <property type="match status" value="1"/>
</dbReference>
<dbReference type="GeneID" id="113517713"/>